<evidence type="ECO:0000313" key="2">
    <source>
        <dbReference type="EMBL" id="MFC5224097.1"/>
    </source>
</evidence>
<sequence length="80" mass="8424">MVTPDVPGTDSWLSYAVREARGIPHRDAGPGAETADLTRAELTALRETLSTVPAYPPRAADRSPGADRSPAMDRPPGAGR</sequence>
<dbReference type="EMBL" id="JBHSKL010000005">
    <property type="protein sequence ID" value="MFC5224097.1"/>
    <property type="molecule type" value="Genomic_DNA"/>
</dbReference>
<dbReference type="Proteomes" id="UP001596156">
    <property type="component" value="Unassembled WGS sequence"/>
</dbReference>
<dbReference type="RefSeq" id="WP_344641880.1">
    <property type="nucleotide sequence ID" value="NZ_BAAASS010000001.1"/>
</dbReference>
<reference evidence="3" key="1">
    <citation type="journal article" date="2019" name="Int. J. Syst. Evol. Microbiol.">
        <title>The Global Catalogue of Microorganisms (GCM) 10K type strain sequencing project: providing services to taxonomists for standard genome sequencing and annotation.</title>
        <authorList>
            <consortium name="The Broad Institute Genomics Platform"/>
            <consortium name="The Broad Institute Genome Sequencing Center for Infectious Disease"/>
            <person name="Wu L."/>
            <person name="Ma J."/>
        </authorList>
    </citation>
    <scope>NUCLEOTIDE SEQUENCE [LARGE SCALE GENOMIC DNA]</scope>
    <source>
        <strain evidence="3">CCM 8479</strain>
    </source>
</reference>
<proteinExistence type="predicted"/>
<accession>A0ABW0D3Y3</accession>
<gene>
    <name evidence="2" type="ORF">ACFPN6_05645</name>
</gene>
<organism evidence="2 3">
    <name type="scientific">Streptomyces fimbriatus</name>
    <dbReference type="NCBI Taxonomy" id="68197"/>
    <lineage>
        <taxon>Bacteria</taxon>
        <taxon>Bacillati</taxon>
        <taxon>Actinomycetota</taxon>
        <taxon>Actinomycetes</taxon>
        <taxon>Kitasatosporales</taxon>
        <taxon>Streptomycetaceae</taxon>
        <taxon>Streptomyces</taxon>
    </lineage>
</organism>
<evidence type="ECO:0000256" key="1">
    <source>
        <dbReference type="SAM" id="MobiDB-lite"/>
    </source>
</evidence>
<name>A0ABW0D3Y3_STRFI</name>
<feature type="region of interest" description="Disordered" evidence="1">
    <location>
        <begin position="48"/>
        <end position="80"/>
    </location>
</feature>
<evidence type="ECO:0000313" key="3">
    <source>
        <dbReference type="Proteomes" id="UP001596156"/>
    </source>
</evidence>
<comment type="caution">
    <text evidence="2">The sequence shown here is derived from an EMBL/GenBank/DDBJ whole genome shotgun (WGS) entry which is preliminary data.</text>
</comment>
<keyword evidence="3" id="KW-1185">Reference proteome</keyword>
<protein>
    <submittedName>
        <fullName evidence="2">Uncharacterized protein</fullName>
    </submittedName>
</protein>